<gene>
    <name evidence="1" type="ORF">G6M46_21085</name>
</gene>
<dbReference type="RefSeq" id="WP_065658581.1">
    <property type="nucleotide sequence ID" value="NZ_CP123838.1"/>
</dbReference>
<dbReference type="Proteomes" id="UP000702952">
    <property type="component" value="Unassembled WGS sequence"/>
</dbReference>
<accession>A0AA44F8J7</accession>
<protein>
    <submittedName>
        <fullName evidence="1">Uncharacterized protein</fullName>
    </submittedName>
</protein>
<evidence type="ECO:0000313" key="1">
    <source>
        <dbReference type="EMBL" id="NTC30630.1"/>
    </source>
</evidence>
<dbReference type="AlphaFoldDB" id="A0AA44F8J7"/>
<evidence type="ECO:0000313" key="2">
    <source>
        <dbReference type="Proteomes" id="UP000702952"/>
    </source>
</evidence>
<reference evidence="1" key="1">
    <citation type="journal article" date="2020" name="Science">
        <title>Unexpected conservation and global transmission of agrobacterial virulence plasmids.</title>
        <authorList>
            <person name="Weisberg A.J."/>
            <person name="Davis E.W. 2nd"/>
            <person name="Tabima J."/>
            <person name="Belcher M.S."/>
            <person name="Miller M."/>
            <person name="Kuo C.H."/>
            <person name="Loper J.E."/>
            <person name="Grunwald N.J."/>
            <person name="Putnam M.L."/>
            <person name="Chang J.H."/>
        </authorList>
    </citation>
    <scope>NUCLEOTIDE SEQUENCE</scope>
    <source>
        <strain evidence="1">17-1853-1a</strain>
    </source>
</reference>
<comment type="caution">
    <text evidence="1">The sequence shown here is derived from an EMBL/GenBank/DDBJ whole genome shotgun (WGS) entry which is preliminary data.</text>
</comment>
<organism evidence="1 2">
    <name type="scientific">Agrobacterium tumefaciens</name>
    <dbReference type="NCBI Taxonomy" id="358"/>
    <lineage>
        <taxon>Bacteria</taxon>
        <taxon>Pseudomonadati</taxon>
        <taxon>Pseudomonadota</taxon>
        <taxon>Alphaproteobacteria</taxon>
        <taxon>Hyphomicrobiales</taxon>
        <taxon>Rhizobiaceae</taxon>
        <taxon>Rhizobium/Agrobacterium group</taxon>
        <taxon>Agrobacterium</taxon>
        <taxon>Agrobacterium tumefaciens complex</taxon>
    </lineage>
</organism>
<sequence>MTEDQVPEFVDAIIATGCPISAVGHDIYVFAEIDLPDEDIDRVAAEIHAICERYGERDHLRLEIVAYLRSLGRFLDLPKDTVH</sequence>
<dbReference type="EMBL" id="JAAMAY010000030">
    <property type="protein sequence ID" value="NTC30630.1"/>
    <property type="molecule type" value="Genomic_DNA"/>
</dbReference>
<name>A0AA44F8J7_AGRTU</name>
<proteinExistence type="predicted"/>